<gene>
    <name evidence="2" type="ORF">DUE52_11565</name>
</gene>
<reference evidence="2 3" key="1">
    <citation type="submission" date="2018-07" db="EMBL/GenBank/DDBJ databases">
        <title>Genome analysis of Larkinella rosea.</title>
        <authorList>
            <person name="Zhou Z."/>
            <person name="Wang G."/>
        </authorList>
    </citation>
    <scope>NUCLEOTIDE SEQUENCE [LARGE SCALE GENOMIC DNA]</scope>
    <source>
        <strain evidence="3">zzj9</strain>
    </source>
</reference>
<evidence type="ECO:0000313" key="3">
    <source>
        <dbReference type="Proteomes" id="UP000253383"/>
    </source>
</evidence>
<organism evidence="2 3">
    <name type="scientific">Larkinella punicea</name>
    <dbReference type="NCBI Taxonomy" id="2315727"/>
    <lineage>
        <taxon>Bacteria</taxon>
        <taxon>Pseudomonadati</taxon>
        <taxon>Bacteroidota</taxon>
        <taxon>Cytophagia</taxon>
        <taxon>Cytophagales</taxon>
        <taxon>Spirosomataceae</taxon>
        <taxon>Larkinella</taxon>
    </lineage>
</organism>
<feature type="region of interest" description="Disordered" evidence="1">
    <location>
        <begin position="254"/>
        <end position="295"/>
    </location>
</feature>
<sequence length="472" mass="52862">MHLREQTDSWAVQERASRILQQTDLLTTLDAVLSAFDSADEWIELERVEVDLGVLSAVGFEEQITRNLPDLLRRQLADLIPEARFHHPKTAVRKTGEVVFETFLYFLETGLLPPTTLWPESNPAFEQEIRSALSSLNTPQKETLRAVLVHPATRFRLVNQFSENVLSAVFRALGSGQESVSLRLLKHLQAWRERLPASHYRALLTALTEKTVQDPEAVLPAIENRWADIQPSDPAFNPALELLLPAFQQPDLKSRISQPNSANPGDQVSENDAGKEKSKSKKASSDNQIENRRESPTEVPVDAVFYVRNAGVVLLHPFLRFCFEACGWTQDAVFSNTESQERALTMLHFLATGEPTAAEYDLLLPKVLCEIPWNSPVSGKISLTDAEQEEGIGLLNAAIGHWAVLKNTSPDGFREGFLQRDGKLTLLPNGLWELTVESKAQDILLNRLPVGWGVGTVLLPWMKKQLTVNWES</sequence>
<dbReference type="InterPro" id="IPR045538">
    <property type="entry name" value="CIS_TMP"/>
</dbReference>
<evidence type="ECO:0000313" key="2">
    <source>
        <dbReference type="EMBL" id="RCR69481.1"/>
    </source>
</evidence>
<comment type="caution">
    <text evidence="2">The sequence shown here is derived from an EMBL/GenBank/DDBJ whole genome shotgun (WGS) entry which is preliminary data.</text>
</comment>
<protein>
    <submittedName>
        <fullName evidence="2">Uncharacterized protein</fullName>
    </submittedName>
</protein>
<dbReference type="EMBL" id="QOWE01000008">
    <property type="protein sequence ID" value="RCR69481.1"/>
    <property type="molecule type" value="Genomic_DNA"/>
</dbReference>
<proteinExistence type="predicted"/>
<dbReference type="Proteomes" id="UP000253383">
    <property type="component" value="Unassembled WGS sequence"/>
</dbReference>
<dbReference type="AlphaFoldDB" id="A0A368JTG4"/>
<accession>A0A368JTG4</accession>
<feature type="compositionally biased region" description="Polar residues" evidence="1">
    <location>
        <begin position="255"/>
        <end position="270"/>
    </location>
</feature>
<evidence type="ECO:0000256" key="1">
    <source>
        <dbReference type="SAM" id="MobiDB-lite"/>
    </source>
</evidence>
<dbReference type="Pfam" id="PF19268">
    <property type="entry name" value="CIS_TMP"/>
    <property type="match status" value="1"/>
</dbReference>
<keyword evidence="3" id="KW-1185">Reference proteome</keyword>
<name>A0A368JTG4_9BACT</name>